<reference evidence="2" key="1">
    <citation type="journal article" date="2011" name="Nature">
        <title>Genome sequence and analysis of the tuber crop potato.</title>
        <authorList>
            <consortium name="The Potato Genome Sequencing Consortium"/>
        </authorList>
    </citation>
    <scope>NUCLEOTIDE SEQUENCE [LARGE SCALE GENOMIC DNA]</scope>
    <source>
        <strain evidence="2">cv. DM1-3 516 R44</strain>
    </source>
</reference>
<protein>
    <submittedName>
        <fullName evidence="1">Uncharacterized protein</fullName>
    </submittedName>
</protein>
<proteinExistence type="predicted"/>
<name>M1D1B0_SOLTU</name>
<dbReference type="PaxDb" id="4113-PGSC0003DMT400079138"/>
<sequence length="109" mass="12456">MSISNELQEFCVRECSCCKHKKCTKDKKDFEYPKCNRKTTRIFEIDLIDGIASATTSISGVLGEKLFSVTAENIFDITCIKEKSRKRTGHIIVIYGSWIQDLMLDLINV</sequence>
<dbReference type="EnsemblPlants" id="PGSC0003DMT400079138">
    <property type="protein sequence ID" value="PGSC0003DMT400079138"/>
    <property type="gene ID" value="PGSC0003DMG400030801"/>
</dbReference>
<keyword evidence="2" id="KW-1185">Reference proteome</keyword>
<reference evidence="1" key="2">
    <citation type="submission" date="2015-06" db="UniProtKB">
        <authorList>
            <consortium name="EnsemblPlants"/>
        </authorList>
    </citation>
    <scope>IDENTIFICATION</scope>
    <source>
        <strain evidence="1">DM1-3 516 R44</strain>
    </source>
</reference>
<accession>M1D1B0</accession>
<dbReference type="InParanoid" id="M1D1B0"/>
<evidence type="ECO:0000313" key="2">
    <source>
        <dbReference type="Proteomes" id="UP000011115"/>
    </source>
</evidence>
<dbReference type="AlphaFoldDB" id="M1D1B0"/>
<organism evidence="1 2">
    <name type="scientific">Solanum tuberosum</name>
    <name type="common">Potato</name>
    <dbReference type="NCBI Taxonomy" id="4113"/>
    <lineage>
        <taxon>Eukaryota</taxon>
        <taxon>Viridiplantae</taxon>
        <taxon>Streptophyta</taxon>
        <taxon>Embryophyta</taxon>
        <taxon>Tracheophyta</taxon>
        <taxon>Spermatophyta</taxon>
        <taxon>Magnoliopsida</taxon>
        <taxon>eudicotyledons</taxon>
        <taxon>Gunneridae</taxon>
        <taxon>Pentapetalae</taxon>
        <taxon>asterids</taxon>
        <taxon>lamiids</taxon>
        <taxon>Solanales</taxon>
        <taxon>Solanaceae</taxon>
        <taxon>Solanoideae</taxon>
        <taxon>Solaneae</taxon>
        <taxon>Solanum</taxon>
    </lineage>
</organism>
<evidence type="ECO:0000313" key="1">
    <source>
        <dbReference type="EnsemblPlants" id="PGSC0003DMT400079138"/>
    </source>
</evidence>
<dbReference type="Gramene" id="PGSC0003DMT400079138">
    <property type="protein sequence ID" value="PGSC0003DMT400079138"/>
    <property type="gene ID" value="PGSC0003DMG400030801"/>
</dbReference>
<dbReference type="Proteomes" id="UP000011115">
    <property type="component" value="Unassembled WGS sequence"/>
</dbReference>